<dbReference type="GO" id="GO:0009307">
    <property type="term" value="P:DNA restriction-modification system"/>
    <property type="evidence" value="ECO:0007669"/>
    <property type="project" value="UniProtKB-KW"/>
</dbReference>
<dbReference type="InterPro" id="IPR001091">
    <property type="entry name" value="RM_Methyltransferase"/>
</dbReference>
<gene>
    <name evidence="10" type="primary">4</name>
    <name evidence="10" type="ORF">SEA_TIAMOCELI_4</name>
</gene>
<evidence type="ECO:0000259" key="9">
    <source>
        <dbReference type="Pfam" id="PF01555"/>
    </source>
</evidence>
<evidence type="ECO:0000256" key="3">
    <source>
        <dbReference type="ARBA" id="ARBA00022603"/>
    </source>
</evidence>
<dbReference type="EC" id="2.1.1.113" evidence="2"/>
<evidence type="ECO:0000256" key="7">
    <source>
        <dbReference type="ARBA" id="ARBA00023125"/>
    </source>
</evidence>
<dbReference type="GO" id="GO:0015667">
    <property type="term" value="F:site-specific DNA-methyltransferase (cytosine-N4-specific) activity"/>
    <property type="evidence" value="ECO:0007669"/>
    <property type="project" value="UniProtKB-EC"/>
</dbReference>
<evidence type="ECO:0000256" key="4">
    <source>
        <dbReference type="ARBA" id="ARBA00022679"/>
    </source>
</evidence>
<evidence type="ECO:0000313" key="11">
    <source>
        <dbReference type="Proteomes" id="UP000289665"/>
    </source>
</evidence>
<protein>
    <recommendedName>
        <fullName evidence="2">site-specific DNA-methyltransferase (cytosine-N(4)-specific)</fullName>
        <ecNumber evidence="2">2.1.1.113</ecNumber>
    </recommendedName>
</protein>
<accession>A0A411CSB8</accession>
<evidence type="ECO:0000313" key="10">
    <source>
        <dbReference type="EMBL" id="QAY16748.1"/>
    </source>
</evidence>
<dbReference type="RefSeq" id="YP_010001466.1">
    <property type="nucleotide sequence ID" value="NC_053211.1"/>
</dbReference>
<evidence type="ECO:0000256" key="8">
    <source>
        <dbReference type="ARBA" id="ARBA00049120"/>
    </source>
</evidence>
<dbReference type="Proteomes" id="UP000289665">
    <property type="component" value="Segment"/>
</dbReference>
<dbReference type="GeneID" id="63025961"/>
<keyword evidence="5" id="KW-0949">S-adenosyl-L-methionine</keyword>
<proteinExistence type="inferred from homology"/>
<dbReference type="GO" id="GO:0032259">
    <property type="term" value="P:methylation"/>
    <property type="evidence" value="ECO:0007669"/>
    <property type="project" value="UniProtKB-KW"/>
</dbReference>
<keyword evidence="4" id="KW-0808">Transferase</keyword>
<dbReference type="PRINTS" id="PR00508">
    <property type="entry name" value="S21N4MTFRASE"/>
</dbReference>
<dbReference type="Pfam" id="PF01555">
    <property type="entry name" value="N6_N4_Mtase"/>
    <property type="match status" value="1"/>
</dbReference>
<evidence type="ECO:0000256" key="5">
    <source>
        <dbReference type="ARBA" id="ARBA00022691"/>
    </source>
</evidence>
<keyword evidence="3 10" id="KW-0489">Methyltransferase</keyword>
<reference evidence="10 11" key="1">
    <citation type="submission" date="2019-01" db="EMBL/GenBank/DDBJ databases">
        <authorList>
            <person name="Correa-Alfonzo M.C."/>
            <person name="Gonzalez-Espada L.V."/>
            <person name="Jaramillo-Canas A.J."/>
            <person name="Delgado-Cruz A.S."/>
            <person name="Delgado-Hernandez N.A."/>
            <person name="Diaz-Garcia L."/>
            <person name="Fernandez-Martinez M."/>
            <person name="Vazquez E."/>
            <person name="Rubin M.R."/>
            <person name="Garlena R.A."/>
            <person name="Russell D.A."/>
            <person name="Pope W.H."/>
            <person name="Jacobs-Sera D."/>
            <person name="Hatfull G.F."/>
        </authorList>
    </citation>
    <scope>NUCLEOTIDE SEQUENCE [LARGE SCALE GENOMIC DNA]</scope>
</reference>
<keyword evidence="6" id="KW-0680">Restriction system</keyword>
<sequence>MTVIVGDAFAETLRLAREGTRVDCTVTSPPYFALRDYDEQQGQIGGNSVGKYLDYMGNLAYALRDLTTNTGTLWLNVGDTFNAYNHNRGPGTSFSARRYDARPKVPRGLTEPGLPNKSMLGIPWRVAERFQGHGWVLRNAIIWQKPAPQPERVKDRFVRSYEHVFLFSKRDRYWFDQCITEGERRPLDVWTIPAARVPGHPAPFPVELAERCIRHGCPPGGTVYDPFLGSGSTWIAAKRLDRQFVGVELSQKYVDLAAKRVQ</sequence>
<comment type="catalytic activity">
    <reaction evidence="8">
        <text>a 2'-deoxycytidine in DNA + S-adenosyl-L-methionine = an N(4)-methyl-2'-deoxycytidine in DNA + S-adenosyl-L-homocysteine + H(+)</text>
        <dbReference type="Rhea" id="RHEA:16857"/>
        <dbReference type="Rhea" id="RHEA-COMP:11369"/>
        <dbReference type="Rhea" id="RHEA-COMP:13674"/>
        <dbReference type="ChEBI" id="CHEBI:15378"/>
        <dbReference type="ChEBI" id="CHEBI:57856"/>
        <dbReference type="ChEBI" id="CHEBI:59789"/>
        <dbReference type="ChEBI" id="CHEBI:85452"/>
        <dbReference type="ChEBI" id="CHEBI:137933"/>
        <dbReference type="EC" id="2.1.1.113"/>
    </reaction>
</comment>
<organism evidence="10 11">
    <name type="scientific">Gordonia phage Tiamoceli</name>
    <dbReference type="NCBI Taxonomy" id="2510508"/>
    <lineage>
        <taxon>Viruses</taxon>
        <taxon>Duplodnaviria</taxon>
        <taxon>Heunggongvirae</taxon>
        <taxon>Uroviricota</taxon>
        <taxon>Caudoviricetes</taxon>
        <taxon>Stackebrandtviridae</taxon>
        <taxon>Schenleyvirinae</taxon>
        <taxon>Dexdertvirus</taxon>
        <taxon>Dexdertvirus tiamoceli</taxon>
    </lineage>
</organism>
<keyword evidence="11" id="KW-1185">Reference proteome</keyword>
<dbReference type="GO" id="GO:0003677">
    <property type="term" value="F:DNA binding"/>
    <property type="evidence" value="ECO:0007669"/>
    <property type="project" value="UniProtKB-KW"/>
</dbReference>
<feature type="domain" description="DNA methylase N-4/N-6" evidence="9">
    <location>
        <begin position="22"/>
        <end position="259"/>
    </location>
</feature>
<dbReference type="InterPro" id="IPR002941">
    <property type="entry name" value="DNA_methylase_N4/N6"/>
</dbReference>
<evidence type="ECO:0000256" key="2">
    <source>
        <dbReference type="ARBA" id="ARBA00012185"/>
    </source>
</evidence>
<dbReference type="SUPFAM" id="SSF53335">
    <property type="entry name" value="S-adenosyl-L-methionine-dependent methyltransferases"/>
    <property type="match status" value="1"/>
</dbReference>
<dbReference type="InterPro" id="IPR029063">
    <property type="entry name" value="SAM-dependent_MTases_sf"/>
</dbReference>
<comment type="similarity">
    <text evidence="1">Belongs to the N(4)/N(6)-methyltransferase family. N(4) subfamily.</text>
</comment>
<dbReference type="InterPro" id="IPR017985">
    <property type="entry name" value="MeTrfase_CN4_CS"/>
</dbReference>
<dbReference type="PROSITE" id="PS00093">
    <property type="entry name" value="N4_MTASE"/>
    <property type="match status" value="1"/>
</dbReference>
<dbReference type="KEGG" id="vg:63025961"/>
<evidence type="ECO:0000256" key="6">
    <source>
        <dbReference type="ARBA" id="ARBA00022747"/>
    </source>
</evidence>
<dbReference type="Gene3D" id="3.40.50.150">
    <property type="entry name" value="Vaccinia Virus protein VP39"/>
    <property type="match status" value="1"/>
</dbReference>
<dbReference type="GO" id="GO:0008170">
    <property type="term" value="F:N-methyltransferase activity"/>
    <property type="evidence" value="ECO:0007669"/>
    <property type="project" value="InterPro"/>
</dbReference>
<evidence type="ECO:0000256" key="1">
    <source>
        <dbReference type="ARBA" id="ARBA00010203"/>
    </source>
</evidence>
<keyword evidence="7" id="KW-0238">DNA-binding</keyword>
<dbReference type="EMBL" id="MK433264">
    <property type="protein sequence ID" value="QAY16748.1"/>
    <property type="molecule type" value="Genomic_DNA"/>
</dbReference>
<name>A0A411CSB8_9CAUD</name>